<gene>
    <name evidence="1" type="ORF">LCGC14_2810540</name>
</gene>
<comment type="caution">
    <text evidence="1">The sequence shown here is derived from an EMBL/GenBank/DDBJ whole genome shotgun (WGS) entry which is preliminary data.</text>
</comment>
<dbReference type="EMBL" id="LAZR01052995">
    <property type="protein sequence ID" value="KKK81725.1"/>
    <property type="molecule type" value="Genomic_DNA"/>
</dbReference>
<protein>
    <submittedName>
        <fullName evidence="1">Uncharacterized protein</fullName>
    </submittedName>
</protein>
<name>A0A0F8Z6T0_9ZZZZ</name>
<accession>A0A0F8Z6T0</accession>
<dbReference type="AlphaFoldDB" id="A0A0F8Z6T0"/>
<proteinExistence type="predicted"/>
<reference evidence="1" key="1">
    <citation type="journal article" date="2015" name="Nature">
        <title>Complex archaea that bridge the gap between prokaryotes and eukaryotes.</title>
        <authorList>
            <person name="Spang A."/>
            <person name="Saw J.H."/>
            <person name="Jorgensen S.L."/>
            <person name="Zaremba-Niedzwiedzka K."/>
            <person name="Martijn J."/>
            <person name="Lind A.E."/>
            <person name="van Eijk R."/>
            <person name="Schleper C."/>
            <person name="Guy L."/>
            <person name="Ettema T.J."/>
        </authorList>
    </citation>
    <scope>NUCLEOTIDE SEQUENCE</scope>
</reference>
<sequence>MNKRLEEIRKRDALLDDGSVSKIKSDWENNRDSGIVYLDRRTLLDLVDTQAAQIEELDNQLIKAKDWSTHYFAESLILERQIAEGRGAFAKWLGECPTCGVQPNFGEEINHWDSCKYNEWLKEVAE</sequence>
<organism evidence="1">
    <name type="scientific">marine sediment metagenome</name>
    <dbReference type="NCBI Taxonomy" id="412755"/>
    <lineage>
        <taxon>unclassified sequences</taxon>
        <taxon>metagenomes</taxon>
        <taxon>ecological metagenomes</taxon>
    </lineage>
</organism>
<evidence type="ECO:0000313" key="1">
    <source>
        <dbReference type="EMBL" id="KKK81725.1"/>
    </source>
</evidence>